<keyword evidence="3 5" id="KW-0238">DNA-binding</keyword>
<evidence type="ECO:0000259" key="8">
    <source>
        <dbReference type="PROSITE" id="PS51900"/>
    </source>
</evidence>
<dbReference type="SUPFAM" id="SSF56349">
    <property type="entry name" value="DNA breaking-rejoining enzymes"/>
    <property type="match status" value="1"/>
</dbReference>
<dbReference type="STRING" id="856736.SAMN04488058_103242"/>
<dbReference type="PANTHER" id="PTHR30349:SF64">
    <property type="entry name" value="PROPHAGE INTEGRASE INTD-RELATED"/>
    <property type="match status" value="1"/>
</dbReference>
<dbReference type="GO" id="GO:0006310">
    <property type="term" value="P:DNA recombination"/>
    <property type="evidence" value="ECO:0007669"/>
    <property type="project" value="UniProtKB-KW"/>
</dbReference>
<dbReference type="PANTHER" id="PTHR30349">
    <property type="entry name" value="PHAGE INTEGRASE-RELATED"/>
    <property type="match status" value="1"/>
</dbReference>
<dbReference type="Proteomes" id="UP000199223">
    <property type="component" value="Unassembled WGS sequence"/>
</dbReference>
<dbReference type="GO" id="GO:0003677">
    <property type="term" value="F:DNA binding"/>
    <property type="evidence" value="ECO:0007669"/>
    <property type="project" value="UniProtKB-UniRule"/>
</dbReference>
<keyword evidence="10" id="KW-1185">Reference proteome</keyword>
<dbReference type="PROSITE" id="PS51900">
    <property type="entry name" value="CB"/>
    <property type="match status" value="1"/>
</dbReference>
<evidence type="ECO:0000256" key="1">
    <source>
        <dbReference type="ARBA" id="ARBA00008857"/>
    </source>
</evidence>
<evidence type="ECO:0000256" key="2">
    <source>
        <dbReference type="ARBA" id="ARBA00022908"/>
    </source>
</evidence>
<proteinExistence type="inferred from homology"/>
<dbReference type="Pfam" id="PF14659">
    <property type="entry name" value="Phage_int_SAM_3"/>
    <property type="match status" value="1"/>
</dbReference>
<evidence type="ECO:0000256" key="5">
    <source>
        <dbReference type="PROSITE-ProRule" id="PRU01248"/>
    </source>
</evidence>
<evidence type="ECO:0000256" key="3">
    <source>
        <dbReference type="ARBA" id="ARBA00023125"/>
    </source>
</evidence>
<dbReference type="Gene3D" id="1.10.150.130">
    <property type="match status" value="1"/>
</dbReference>
<gene>
    <name evidence="9" type="ORF">SAMN04488058_103242</name>
</gene>
<dbReference type="Pfam" id="PF00589">
    <property type="entry name" value="Phage_integrase"/>
    <property type="match status" value="1"/>
</dbReference>
<dbReference type="Gene3D" id="1.10.443.10">
    <property type="entry name" value="Intergrase catalytic core"/>
    <property type="match status" value="1"/>
</dbReference>
<dbReference type="InterPro" id="IPR044068">
    <property type="entry name" value="CB"/>
</dbReference>
<dbReference type="GO" id="GO:0015074">
    <property type="term" value="P:DNA integration"/>
    <property type="evidence" value="ECO:0007669"/>
    <property type="project" value="UniProtKB-KW"/>
</dbReference>
<name>A0A1H6VP23_9DEIO</name>
<dbReference type="PROSITE" id="PS51898">
    <property type="entry name" value="TYR_RECOMBINASE"/>
    <property type="match status" value="1"/>
</dbReference>
<evidence type="ECO:0000259" key="7">
    <source>
        <dbReference type="PROSITE" id="PS51898"/>
    </source>
</evidence>
<evidence type="ECO:0000313" key="9">
    <source>
        <dbReference type="EMBL" id="SEJ06391.1"/>
    </source>
</evidence>
<accession>A0A1H6VP23</accession>
<dbReference type="InterPro" id="IPR011010">
    <property type="entry name" value="DNA_brk_join_enz"/>
</dbReference>
<sequence>MTQSKKPSPTRTTRKANGEGSIYKYRGRYRWQLREQLGGQTKTVASGIEDTKTAARLALARAIADRDRGLLLVSTEEVNVGEWLNRWLRLRKPHIQATTYDQYDHRLRAYVPKQLKEMPLNKVKRAHILELELSLCDRISASTRKKVMEHLSAAFQEAVHQELLVRNPADRIKVTPTQQEKERPKQRKALSDDEMQRFLEAAEGDALYPLFYLLFSLGLRCGEALGLRWEDVDFANCEIRIRQANKLLKNKPVLGVPKTAASVRDIPASPDLLEILRAHRQRQDAQKADFGAAWVHRELVFTTGIGSLLDRHNVMRKIHRICAENGIERFGTHSGRHTVITNLLRAGHLPEVVMRVAGHTRTVTTMGYRTVMPEEIRAAQFSLRSHLALADAAD</sequence>
<feature type="domain" description="Tyr recombinase" evidence="7">
    <location>
        <begin position="185"/>
        <end position="381"/>
    </location>
</feature>
<dbReference type="CDD" id="cd01189">
    <property type="entry name" value="INT_ICEBs1_C_like"/>
    <property type="match status" value="1"/>
</dbReference>
<dbReference type="InterPro" id="IPR002104">
    <property type="entry name" value="Integrase_catalytic"/>
</dbReference>
<comment type="similarity">
    <text evidence="1">Belongs to the 'phage' integrase family.</text>
</comment>
<dbReference type="EMBL" id="FNZA01000003">
    <property type="protein sequence ID" value="SEJ06391.1"/>
    <property type="molecule type" value="Genomic_DNA"/>
</dbReference>
<dbReference type="AlphaFoldDB" id="A0A1H6VP23"/>
<dbReference type="InterPro" id="IPR050090">
    <property type="entry name" value="Tyrosine_recombinase_XerCD"/>
</dbReference>
<dbReference type="InterPro" id="IPR013762">
    <property type="entry name" value="Integrase-like_cat_sf"/>
</dbReference>
<protein>
    <submittedName>
        <fullName evidence="9">Integrase</fullName>
    </submittedName>
</protein>
<dbReference type="InterPro" id="IPR010998">
    <property type="entry name" value="Integrase_recombinase_N"/>
</dbReference>
<evidence type="ECO:0000256" key="4">
    <source>
        <dbReference type="ARBA" id="ARBA00023172"/>
    </source>
</evidence>
<evidence type="ECO:0000313" key="10">
    <source>
        <dbReference type="Proteomes" id="UP000199223"/>
    </source>
</evidence>
<organism evidence="9 10">
    <name type="scientific">Deinococcus reticulitermitis</name>
    <dbReference type="NCBI Taxonomy" id="856736"/>
    <lineage>
        <taxon>Bacteria</taxon>
        <taxon>Thermotogati</taxon>
        <taxon>Deinococcota</taxon>
        <taxon>Deinococci</taxon>
        <taxon>Deinococcales</taxon>
        <taxon>Deinococcaceae</taxon>
        <taxon>Deinococcus</taxon>
    </lineage>
</organism>
<feature type="domain" description="Core-binding (CB)" evidence="8">
    <location>
        <begin position="78"/>
        <end position="159"/>
    </location>
</feature>
<reference evidence="10" key="1">
    <citation type="submission" date="2016-10" db="EMBL/GenBank/DDBJ databases">
        <authorList>
            <person name="Varghese N."/>
            <person name="Submissions S."/>
        </authorList>
    </citation>
    <scope>NUCLEOTIDE SEQUENCE [LARGE SCALE GENOMIC DNA]</scope>
    <source>
        <strain evidence="10">CGMCC 1.10218</strain>
    </source>
</reference>
<feature type="region of interest" description="Disordered" evidence="6">
    <location>
        <begin position="170"/>
        <end position="191"/>
    </location>
</feature>
<dbReference type="InterPro" id="IPR004107">
    <property type="entry name" value="Integrase_SAM-like_N"/>
</dbReference>
<keyword evidence="4" id="KW-0233">DNA recombination</keyword>
<dbReference type="RefSeq" id="WP_177183058.1">
    <property type="nucleotide sequence ID" value="NZ_FNZA01000003.1"/>
</dbReference>
<keyword evidence="2" id="KW-0229">DNA integration</keyword>
<evidence type="ECO:0000256" key="6">
    <source>
        <dbReference type="SAM" id="MobiDB-lite"/>
    </source>
</evidence>